<evidence type="ECO:0000259" key="5">
    <source>
        <dbReference type="PROSITE" id="PS51459"/>
    </source>
</evidence>
<dbReference type="Proteomes" id="UP000219048">
    <property type="component" value="Unassembled WGS sequence"/>
</dbReference>
<feature type="binding site" evidence="1">
    <location>
        <begin position="211"/>
        <end position="217"/>
    </location>
    <ligand>
        <name>ATP</name>
        <dbReference type="ChEBI" id="CHEBI:30616"/>
    </ligand>
</feature>
<evidence type="ECO:0000313" key="7">
    <source>
        <dbReference type="Proteomes" id="UP000219048"/>
    </source>
</evidence>
<feature type="domain" description="Fido" evidence="5">
    <location>
        <begin position="128"/>
        <end position="270"/>
    </location>
</feature>
<dbReference type="PIRSF" id="PIRSF038925">
    <property type="entry name" value="AMP-prot_trans"/>
    <property type="match status" value="1"/>
</dbReference>
<dbReference type="InterPro" id="IPR040198">
    <property type="entry name" value="Fido_containing"/>
</dbReference>
<name>A0A285MQV6_9FLAO</name>
<dbReference type="InterPro" id="IPR025758">
    <property type="entry name" value="Fic/DOC_N"/>
</dbReference>
<dbReference type="InterPro" id="IPR003812">
    <property type="entry name" value="Fido"/>
</dbReference>
<dbReference type="Gene3D" id="1.10.3290.10">
    <property type="entry name" value="Fido-like domain"/>
    <property type="match status" value="1"/>
</dbReference>
<dbReference type="InterPro" id="IPR001875">
    <property type="entry name" value="DED_dom"/>
</dbReference>
<dbReference type="PANTHER" id="PTHR13504">
    <property type="entry name" value="FIDO DOMAIN-CONTAINING PROTEIN DDB_G0283145"/>
    <property type="match status" value="1"/>
</dbReference>
<feature type="binding site" evidence="1">
    <location>
        <position position="248"/>
    </location>
    <ligand>
        <name>ATP</name>
        <dbReference type="ChEBI" id="CHEBI:30616"/>
    </ligand>
</feature>
<dbReference type="SUPFAM" id="SSF140931">
    <property type="entry name" value="Fic-like"/>
    <property type="match status" value="1"/>
</dbReference>
<feature type="binding site" evidence="3">
    <location>
        <begin position="210"/>
        <end position="217"/>
    </location>
    <ligand>
        <name>ATP</name>
        <dbReference type="ChEBI" id="CHEBI:30616"/>
    </ligand>
</feature>
<dbReference type="AlphaFoldDB" id="A0A285MQV6"/>
<reference evidence="7" key="1">
    <citation type="submission" date="2017-09" db="EMBL/GenBank/DDBJ databases">
        <authorList>
            <person name="Varghese N."/>
            <person name="Submissions S."/>
        </authorList>
    </citation>
    <scope>NUCLEOTIDE SEQUENCE [LARGE SCALE GENOMIC DNA]</scope>
    <source>
        <strain evidence="7">DSM 25885</strain>
    </source>
</reference>
<feature type="active site" evidence="2">
    <location>
        <position position="206"/>
    </location>
</feature>
<evidence type="ECO:0000256" key="3">
    <source>
        <dbReference type="PIRSR" id="PIRSR640198-2"/>
    </source>
</evidence>
<dbReference type="InterPro" id="IPR026287">
    <property type="entry name" value="SoFic-like"/>
</dbReference>
<keyword evidence="1" id="KW-0067">ATP-binding</keyword>
<keyword evidence="7" id="KW-1185">Reference proteome</keyword>
<dbReference type="InterPro" id="IPR036597">
    <property type="entry name" value="Fido-like_dom_sf"/>
</dbReference>
<feature type="binding site" evidence="3">
    <location>
        <begin position="248"/>
        <end position="249"/>
    </location>
    <ligand>
        <name>ATP</name>
        <dbReference type="ChEBI" id="CHEBI:30616"/>
    </ligand>
</feature>
<evidence type="ECO:0000259" key="4">
    <source>
        <dbReference type="PROSITE" id="PS50168"/>
    </source>
</evidence>
<accession>A0A285MQV6</accession>
<dbReference type="Pfam" id="PF02661">
    <property type="entry name" value="Fic"/>
    <property type="match status" value="1"/>
</dbReference>
<feature type="binding site" evidence="1">
    <location>
        <position position="82"/>
    </location>
    <ligand>
        <name>ATP</name>
        <dbReference type="ChEBI" id="CHEBI:30616"/>
    </ligand>
</feature>
<feature type="domain" description="DED" evidence="4">
    <location>
        <begin position="302"/>
        <end position="371"/>
    </location>
</feature>
<dbReference type="PROSITE" id="PS50168">
    <property type="entry name" value="DED"/>
    <property type="match status" value="1"/>
</dbReference>
<evidence type="ECO:0000313" key="6">
    <source>
        <dbReference type="EMBL" id="SNY99564.1"/>
    </source>
</evidence>
<dbReference type="EMBL" id="OBEH01000002">
    <property type="protein sequence ID" value="SNY99564.1"/>
    <property type="molecule type" value="Genomic_DNA"/>
</dbReference>
<feature type="binding site" evidence="1">
    <location>
        <position position="206"/>
    </location>
    <ligand>
        <name>ATP</name>
        <dbReference type="ChEBI" id="CHEBI:30616"/>
    </ligand>
</feature>
<dbReference type="InterPro" id="IPR048770">
    <property type="entry name" value="SoFic-like_C"/>
</dbReference>
<sequence>MSKSSTYIHSFVEAMYNKEQAYNSLPVLPPTIDIETKAILKQAITANKVLAELKGRADEIPNQSMLVNAITLQEAKDSSEIENIVTTQDSLYKAFSSNISATDVQTKEVLRYRQALWDGFNSLKERPLSTNTIIKIVQTIKENNAGIRNTPGTRIMSANEVIYTPPEGEQLIRELLYNLENFIHDDKGIDDLVKLAVMHYQFEAIHPFFDGNGRTGRVLNILYLVDKQLLDTPILYLSKYIIENKNEYYQKIRSVTENNDWEAWILFMLKGVEDTAKYTLQKINTINELMDETVRYAKANLPSRVYSKELIELLFVQPYAKVKFLVDNNIAKRQTAAEYLQELEKIGVLKSQKVGVENLFLNVKLFEILKN</sequence>
<dbReference type="PANTHER" id="PTHR13504:SF35">
    <property type="entry name" value="PROTEIN ADENYLYLTRANSFERASE SOFIC"/>
    <property type="match status" value="1"/>
</dbReference>
<gene>
    <name evidence="6" type="ORF">SAMN06265377_1375</name>
</gene>
<dbReference type="PROSITE" id="PS51459">
    <property type="entry name" value="FIDO"/>
    <property type="match status" value="1"/>
</dbReference>
<protein>
    <submittedName>
        <fullName evidence="6">Fic family protein</fullName>
    </submittedName>
</protein>
<proteinExistence type="predicted"/>
<evidence type="ECO:0000256" key="1">
    <source>
        <dbReference type="PIRSR" id="PIRSR038925-1"/>
    </source>
</evidence>
<keyword evidence="1" id="KW-0547">Nucleotide-binding</keyword>
<dbReference type="Pfam" id="PF21248">
    <property type="entry name" value="SoFic-like_C"/>
    <property type="match status" value="1"/>
</dbReference>
<evidence type="ECO:0000256" key="2">
    <source>
        <dbReference type="PIRSR" id="PIRSR640198-1"/>
    </source>
</evidence>
<dbReference type="GO" id="GO:0005524">
    <property type="term" value="F:ATP binding"/>
    <property type="evidence" value="ECO:0007669"/>
    <property type="project" value="UniProtKB-KW"/>
</dbReference>
<dbReference type="Pfam" id="PF13784">
    <property type="entry name" value="Fic_N"/>
    <property type="match status" value="1"/>
</dbReference>
<organism evidence="6 7">
    <name type="scientific">Flagellimonas pacifica</name>
    <dbReference type="NCBI Taxonomy" id="1247520"/>
    <lineage>
        <taxon>Bacteria</taxon>
        <taxon>Pseudomonadati</taxon>
        <taxon>Bacteroidota</taxon>
        <taxon>Flavobacteriia</taxon>
        <taxon>Flavobacteriales</taxon>
        <taxon>Flavobacteriaceae</taxon>
        <taxon>Flagellimonas</taxon>
    </lineage>
</organism>